<gene>
    <name evidence="1" type="ORF">CLOSAC_43360</name>
</gene>
<dbReference type="AlphaFoldDB" id="A0A1S8MQE9"/>
<dbReference type="Proteomes" id="UP000191154">
    <property type="component" value="Unassembled WGS sequence"/>
</dbReference>
<sequence length="269" mass="29382">MSTEYLITVENQSPNPQEFYFFQEPAHYAGGSTVYTNTISHGKLPAYNSGVTSQLQFSLISQYYAGVQKQLSPPIIGNAQLGIISQAAIDVTHSGKEKNKTDVVIDEDGGIYLNTPEHEDAVQQGSFRIATPTFNPNQTKINIGLSGRNEKGAIIMSNFIIGEPTKNIDVQPIVKFYVKTGSYKQGTVVNFTESSKDSAMCDATNGTEYFTVIYKQDGSWEVHPSCKSDIINSDDICGLKCPTCGADPGCIQNKRHPGKHRCADCGTEF</sequence>
<evidence type="ECO:0000313" key="1">
    <source>
        <dbReference type="EMBL" id="OOM06416.1"/>
    </source>
</evidence>
<protein>
    <submittedName>
        <fullName evidence="1">Uncharacterized protein</fullName>
    </submittedName>
</protein>
<dbReference type="RefSeq" id="WP_077867309.1">
    <property type="nucleotide sequence ID" value="NZ_LZYZ01000010.1"/>
</dbReference>
<evidence type="ECO:0000313" key="2">
    <source>
        <dbReference type="Proteomes" id="UP000191154"/>
    </source>
</evidence>
<organism evidence="1 2">
    <name type="scientific">Clostridium saccharobutylicum</name>
    <dbReference type="NCBI Taxonomy" id="169679"/>
    <lineage>
        <taxon>Bacteria</taxon>
        <taxon>Bacillati</taxon>
        <taxon>Bacillota</taxon>
        <taxon>Clostridia</taxon>
        <taxon>Eubacteriales</taxon>
        <taxon>Clostridiaceae</taxon>
        <taxon>Clostridium</taxon>
    </lineage>
</organism>
<accession>A0A1S8MQE9</accession>
<reference evidence="1 2" key="1">
    <citation type="submission" date="2016-05" db="EMBL/GenBank/DDBJ databases">
        <title>Microbial solvent formation.</title>
        <authorList>
            <person name="Poehlein A."/>
            <person name="Montoya Solano J.D."/>
            <person name="Flitsch S."/>
            <person name="Krabben P."/>
            <person name="Duerre P."/>
            <person name="Daniel R."/>
        </authorList>
    </citation>
    <scope>NUCLEOTIDE SEQUENCE [LARGE SCALE GENOMIC DNA]</scope>
    <source>
        <strain evidence="1 2">L1-8</strain>
    </source>
</reference>
<dbReference type="EMBL" id="LZYZ01000010">
    <property type="protein sequence ID" value="OOM06416.1"/>
    <property type="molecule type" value="Genomic_DNA"/>
</dbReference>
<name>A0A1S8MQE9_CLOSA</name>
<comment type="caution">
    <text evidence="1">The sequence shown here is derived from an EMBL/GenBank/DDBJ whole genome shotgun (WGS) entry which is preliminary data.</text>
</comment>
<proteinExistence type="predicted"/>